<dbReference type="PROSITE" id="PS51354">
    <property type="entry name" value="GLUTAREDOXIN_2"/>
    <property type="match status" value="1"/>
</dbReference>
<dbReference type="InterPro" id="IPR036249">
    <property type="entry name" value="Thioredoxin-like_sf"/>
</dbReference>
<accession>A0ABT7UL42</accession>
<dbReference type="SUPFAM" id="SSF51905">
    <property type="entry name" value="FAD/NAD(P)-binding domain"/>
    <property type="match status" value="1"/>
</dbReference>
<comment type="caution">
    <text evidence="5">The sequence shown here is derived from an EMBL/GenBank/DDBJ whole genome shotgun (WGS) entry which is preliminary data.</text>
</comment>
<dbReference type="PANTHER" id="PTHR48105">
    <property type="entry name" value="THIOREDOXIN REDUCTASE 1-RELATED-RELATED"/>
    <property type="match status" value="1"/>
</dbReference>
<dbReference type="PRINTS" id="PR00368">
    <property type="entry name" value="FADPNR"/>
</dbReference>
<evidence type="ECO:0000313" key="6">
    <source>
        <dbReference type="Proteomes" id="UP001529275"/>
    </source>
</evidence>
<organism evidence="5 6">
    <name type="scientific">Massilimicrobiota timonensis</name>
    <dbReference type="NCBI Taxonomy" id="1776392"/>
    <lineage>
        <taxon>Bacteria</taxon>
        <taxon>Bacillati</taxon>
        <taxon>Bacillota</taxon>
        <taxon>Erysipelotrichia</taxon>
        <taxon>Erysipelotrichales</taxon>
        <taxon>Erysipelotrichaceae</taxon>
        <taxon>Massilimicrobiota</taxon>
    </lineage>
</organism>
<dbReference type="InterPro" id="IPR050097">
    <property type="entry name" value="Ferredoxin-NADP_redctase_2"/>
</dbReference>
<keyword evidence="1" id="KW-0285">Flavoprotein</keyword>
<proteinExistence type="predicted"/>
<evidence type="ECO:0000313" key="5">
    <source>
        <dbReference type="EMBL" id="MDM8196850.1"/>
    </source>
</evidence>
<dbReference type="Pfam" id="PF13192">
    <property type="entry name" value="Thioredoxin_3"/>
    <property type="match status" value="1"/>
</dbReference>
<dbReference type="PRINTS" id="PR00469">
    <property type="entry name" value="PNDRDTASEII"/>
</dbReference>
<feature type="domain" description="Thioredoxin-like fold" evidence="4">
    <location>
        <begin position="456"/>
        <end position="531"/>
    </location>
</feature>
<gene>
    <name evidence="5" type="ORF">QUV98_11030</name>
</gene>
<dbReference type="CDD" id="cd02974">
    <property type="entry name" value="AhpF_NTD_N"/>
    <property type="match status" value="1"/>
</dbReference>
<dbReference type="Pfam" id="PF07992">
    <property type="entry name" value="Pyr_redox_2"/>
    <property type="match status" value="1"/>
</dbReference>
<dbReference type="Proteomes" id="UP001529275">
    <property type="component" value="Unassembled WGS sequence"/>
</dbReference>
<name>A0ABT7UL42_9FIRM</name>
<evidence type="ECO:0000259" key="4">
    <source>
        <dbReference type="Pfam" id="PF13192"/>
    </source>
</evidence>
<dbReference type="InterPro" id="IPR012336">
    <property type="entry name" value="Thioredoxin-like_fold"/>
</dbReference>
<sequence length="537" mass="60136">MSKIYDAIIVGGGPAGLSAAIYLARAKYSVLVLEKEKFGGQITITSDIVNYPGVLEDSGEGLTIKMRKQAENFGASFQKAYVKSLHLQHPIKKVETDQGIFESVGLVLAPGAHPRKLGFPGEKEYQGRGIAYCATCDGEFFEGCPIFVVGGGFAACEEALFLTQYASKVTMIVREEDFTCAKTIADQVRAHDQIETLFETEIVEVGGHETMEYAVFRNNRDQSLWRYEASTQGRFGIFVFAGYVPQNELFQDQLALNAQGYLITDRHQKTSMDGVYGAGDICEKDLRQVVTAVSDGAIAATSLEKYITTTKDKFDIQTIAYQNHSQKTEISKGDDSSMFISQDIREQLQQIFNKFTKDVYLIGQLSTDPFSLEMKNFMEELASLSPHIHNVYQSVQDHPQIILCDSDQNDLGVHYHMVPGGHEFNSFILALYNIASQGQPLDQHVIEKIQSLKSHQIQVFVSLSCTMCPEVVQATQRIALLHPDIQTSIYDLSHYPEYKEQYQIMSVPCIVIDQQHVLFGKKTMEEMVQVLEKLQSK</sequence>
<evidence type="ECO:0000256" key="2">
    <source>
        <dbReference type="ARBA" id="ARBA00023002"/>
    </source>
</evidence>
<keyword evidence="6" id="KW-1185">Reference proteome</keyword>
<dbReference type="Gene3D" id="3.40.30.80">
    <property type="match status" value="1"/>
</dbReference>
<keyword evidence="2" id="KW-0560">Oxidoreductase</keyword>
<dbReference type="SUPFAM" id="SSF52833">
    <property type="entry name" value="Thioredoxin-like"/>
    <property type="match status" value="2"/>
</dbReference>
<dbReference type="EMBL" id="JAUDCK010000063">
    <property type="protein sequence ID" value="MDM8196850.1"/>
    <property type="molecule type" value="Genomic_DNA"/>
</dbReference>
<dbReference type="InterPro" id="IPR036188">
    <property type="entry name" value="FAD/NAD-bd_sf"/>
</dbReference>
<dbReference type="RefSeq" id="WP_289528248.1">
    <property type="nucleotide sequence ID" value="NZ_JAUDCK010000063.1"/>
</dbReference>
<evidence type="ECO:0000256" key="1">
    <source>
        <dbReference type="ARBA" id="ARBA00022630"/>
    </source>
</evidence>
<evidence type="ECO:0000259" key="3">
    <source>
        <dbReference type="Pfam" id="PF07992"/>
    </source>
</evidence>
<reference evidence="6" key="1">
    <citation type="submission" date="2023-06" db="EMBL/GenBank/DDBJ databases">
        <title>Identification and characterization of horizontal gene transfer across gut microbiota members of farm animals based on homology search.</title>
        <authorList>
            <person name="Zeman M."/>
            <person name="Kubasova T."/>
            <person name="Jahodarova E."/>
            <person name="Nykrynova M."/>
            <person name="Rychlik I."/>
        </authorList>
    </citation>
    <scope>NUCLEOTIDE SEQUENCE [LARGE SCALE GENOMIC DNA]</scope>
    <source>
        <strain evidence="6">ET341</strain>
    </source>
</reference>
<protein>
    <submittedName>
        <fullName evidence="5">FAD-dependent oxidoreductase</fullName>
    </submittedName>
</protein>
<dbReference type="InterPro" id="IPR044142">
    <property type="entry name" value="AhpF_NTD_N"/>
</dbReference>
<dbReference type="Gene3D" id="3.50.50.60">
    <property type="entry name" value="FAD/NAD(P)-binding domain"/>
    <property type="match status" value="2"/>
</dbReference>
<dbReference type="InterPro" id="IPR023753">
    <property type="entry name" value="FAD/NAD-binding_dom"/>
</dbReference>
<feature type="domain" description="FAD/NAD(P)-binding" evidence="3">
    <location>
        <begin position="5"/>
        <end position="296"/>
    </location>
</feature>